<dbReference type="Pfam" id="PF13639">
    <property type="entry name" value="zf-RING_2"/>
    <property type="match status" value="1"/>
</dbReference>
<accession>A0AAJ0MER9</accession>
<evidence type="ECO:0000259" key="2">
    <source>
        <dbReference type="PROSITE" id="PS50089"/>
    </source>
</evidence>
<keyword evidence="1" id="KW-0862">Zinc</keyword>
<keyword evidence="1" id="KW-0863">Zinc-finger</keyword>
<name>A0AAJ0MER9_9PEZI</name>
<evidence type="ECO:0000313" key="4">
    <source>
        <dbReference type="Proteomes" id="UP001275084"/>
    </source>
</evidence>
<dbReference type="EMBL" id="JAUIQD010000004">
    <property type="protein sequence ID" value="KAK3353767.1"/>
    <property type="molecule type" value="Genomic_DNA"/>
</dbReference>
<dbReference type="SUPFAM" id="SSF57850">
    <property type="entry name" value="RING/U-box"/>
    <property type="match status" value="1"/>
</dbReference>
<feature type="domain" description="RING-type" evidence="2">
    <location>
        <begin position="39"/>
        <end position="105"/>
    </location>
</feature>
<evidence type="ECO:0000313" key="3">
    <source>
        <dbReference type="EMBL" id="KAK3353767.1"/>
    </source>
</evidence>
<dbReference type="GO" id="GO:0008270">
    <property type="term" value="F:zinc ion binding"/>
    <property type="evidence" value="ECO:0007669"/>
    <property type="project" value="UniProtKB-KW"/>
</dbReference>
<reference evidence="3" key="1">
    <citation type="journal article" date="2023" name="Mol. Phylogenet. Evol.">
        <title>Genome-scale phylogeny and comparative genomics of the fungal order Sordariales.</title>
        <authorList>
            <person name="Hensen N."/>
            <person name="Bonometti L."/>
            <person name="Westerberg I."/>
            <person name="Brannstrom I.O."/>
            <person name="Guillou S."/>
            <person name="Cros-Aarteil S."/>
            <person name="Calhoun S."/>
            <person name="Haridas S."/>
            <person name="Kuo A."/>
            <person name="Mondo S."/>
            <person name="Pangilinan J."/>
            <person name="Riley R."/>
            <person name="LaButti K."/>
            <person name="Andreopoulos B."/>
            <person name="Lipzen A."/>
            <person name="Chen C."/>
            <person name="Yan M."/>
            <person name="Daum C."/>
            <person name="Ng V."/>
            <person name="Clum A."/>
            <person name="Steindorff A."/>
            <person name="Ohm R.A."/>
            <person name="Martin F."/>
            <person name="Silar P."/>
            <person name="Natvig D.O."/>
            <person name="Lalanne C."/>
            <person name="Gautier V."/>
            <person name="Ament-Velasquez S.L."/>
            <person name="Kruys A."/>
            <person name="Hutchinson M.I."/>
            <person name="Powell A.J."/>
            <person name="Barry K."/>
            <person name="Miller A.N."/>
            <person name="Grigoriev I.V."/>
            <person name="Debuchy R."/>
            <person name="Gladieux P."/>
            <person name="Hiltunen Thoren M."/>
            <person name="Johannesson H."/>
        </authorList>
    </citation>
    <scope>NUCLEOTIDE SEQUENCE</scope>
    <source>
        <strain evidence="3">CBS 955.72</strain>
    </source>
</reference>
<sequence length="236" mass="25643">MAQPTEQNQALEREVIVYWPTLKSRIIAGGPLPPPIVKCIICAQELGMVGIAPVEPGSPQGPAGEREGVVLLPCGHVCGSRCARTWAQFSRNSNGDGYGRCPVCRFVMRFEGCGCHAEPEPLPPFGPSDNRADVTAEMHLLPETVPGGGSRFHGRCNVCVLRPLRLALIECETLRTFLLTGIRAHISGIEPLFNQEELDGLSEGRVDAIWNVIHLVMHSLESPFPSTPHQPMPNAN</sequence>
<comment type="caution">
    <text evidence="3">The sequence shown here is derived from an EMBL/GenBank/DDBJ whole genome shotgun (WGS) entry which is preliminary data.</text>
</comment>
<dbReference type="Gene3D" id="3.30.40.10">
    <property type="entry name" value="Zinc/RING finger domain, C3HC4 (zinc finger)"/>
    <property type="match status" value="1"/>
</dbReference>
<proteinExistence type="predicted"/>
<dbReference type="AlphaFoldDB" id="A0AAJ0MER9"/>
<dbReference type="PROSITE" id="PS50089">
    <property type="entry name" value="ZF_RING_2"/>
    <property type="match status" value="1"/>
</dbReference>
<dbReference type="InterPro" id="IPR001841">
    <property type="entry name" value="Znf_RING"/>
</dbReference>
<dbReference type="SMART" id="SM00184">
    <property type="entry name" value="RING"/>
    <property type="match status" value="1"/>
</dbReference>
<dbReference type="Proteomes" id="UP001275084">
    <property type="component" value="Unassembled WGS sequence"/>
</dbReference>
<organism evidence="3 4">
    <name type="scientific">Lasiosphaeria hispida</name>
    <dbReference type="NCBI Taxonomy" id="260671"/>
    <lineage>
        <taxon>Eukaryota</taxon>
        <taxon>Fungi</taxon>
        <taxon>Dikarya</taxon>
        <taxon>Ascomycota</taxon>
        <taxon>Pezizomycotina</taxon>
        <taxon>Sordariomycetes</taxon>
        <taxon>Sordariomycetidae</taxon>
        <taxon>Sordariales</taxon>
        <taxon>Lasiosphaeriaceae</taxon>
        <taxon>Lasiosphaeria</taxon>
    </lineage>
</organism>
<reference evidence="3" key="2">
    <citation type="submission" date="2023-06" db="EMBL/GenBank/DDBJ databases">
        <authorList>
            <consortium name="Lawrence Berkeley National Laboratory"/>
            <person name="Haridas S."/>
            <person name="Hensen N."/>
            <person name="Bonometti L."/>
            <person name="Westerberg I."/>
            <person name="Brannstrom I.O."/>
            <person name="Guillou S."/>
            <person name="Cros-Aarteil S."/>
            <person name="Calhoun S."/>
            <person name="Kuo A."/>
            <person name="Mondo S."/>
            <person name="Pangilinan J."/>
            <person name="Riley R."/>
            <person name="Labutti K."/>
            <person name="Andreopoulos B."/>
            <person name="Lipzen A."/>
            <person name="Chen C."/>
            <person name="Yanf M."/>
            <person name="Daum C."/>
            <person name="Ng V."/>
            <person name="Clum A."/>
            <person name="Steindorff A."/>
            <person name="Ohm R."/>
            <person name="Martin F."/>
            <person name="Silar P."/>
            <person name="Natvig D."/>
            <person name="Lalanne C."/>
            <person name="Gautier V."/>
            <person name="Ament-Velasquez S.L."/>
            <person name="Kruys A."/>
            <person name="Hutchinson M.I."/>
            <person name="Powell A.J."/>
            <person name="Barry K."/>
            <person name="Miller A.N."/>
            <person name="Grigoriev I.V."/>
            <person name="Debuchy R."/>
            <person name="Gladieux P."/>
            <person name="Thoren M.H."/>
            <person name="Johannesson H."/>
        </authorList>
    </citation>
    <scope>NUCLEOTIDE SEQUENCE</scope>
    <source>
        <strain evidence="3">CBS 955.72</strain>
    </source>
</reference>
<keyword evidence="4" id="KW-1185">Reference proteome</keyword>
<gene>
    <name evidence="3" type="ORF">B0T25DRAFT_568954</name>
</gene>
<protein>
    <recommendedName>
        <fullName evidence="2">RING-type domain-containing protein</fullName>
    </recommendedName>
</protein>
<keyword evidence="1" id="KW-0479">Metal-binding</keyword>
<dbReference type="InterPro" id="IPR013083">
    <property type="entry name" value="Znf_RING/FYVE/PHD"/>
</dbReference>
<evidence type="ECO:0000256" key="1">
    <source>
        <dbReference type="PROSITE-ProRule" id="PRU00175"/>
    </source>
</evidence>